<sequence length="137" mass="15029">MNTVGTRGPMKVLIVEDTKTITNLLQVYLMGWGLQFFDAGNGTQGLAKAREMKPDLIISDVQMPEMDGFALCAAIRADSALHATPFLLLTSLKDDASRQRGRLVGASAFLNKPVSVDELRERVRELLKLPMKTPAGR</sequence>
<evidence type="ECO:0000313" key="5">
    <source>
        <dbReference type="Proteomes" id="UP000032702"/>
    </source>
</evidence>
<dbReference type="Proteomes" id="UP000032702">
    <property type="component" value="Unassembled WGS sequence"/>
</dbReference>
<dbReference type="InterPro" id="IPR001789">
    <property type="entry name" value="Sig_transdc_resp-reg_receiver"/>
</dbReference>
<evidence type="ECO:0000259" key="3">
    <source>
        <dbReference type="PROSITE" id="PS50110"/>
    </source>
</evidence>
<dbReference type="Gene3D" id="3.40.50.2300">
    <property type="match status" value="1"/>
</dbReference>
<evidence type="ECO:0000256" key="2">
    <source>
        <dbReference type="PROSITE-ProRule" id="PRU00169"/>
    </source>
</evidence>
<dbReference type="PANTHER" id="PTHR44591">
    <property type="entry name" value="STRESS RESPONSE REGULATOR PROTEIN 1"/>
    <property type="match status" value="1"/>
</dbReference>
<dbReference type="InterPro" id="IPR050595">
    <property type="entry name" value="Bact_response_regulator"/>
</dbReference>
<dbReference type="Pfam" id="PF00072">
    <property type="entry name" value="Response_reg"/>
    <property type="match status" value="1"/>
</dbReference>
<dbReference type="PANTHER" id="PTHR44591:SF3">
    <property type="entry name" value="RESPONSE REGULATORY DOMAIN-CONTAINING PROTEIN"/>
    <property type="match status" value="1"/>
</dbReference>
<dbReference type="InterPro" id="IPR011006">
    <property type="entry name" value="CheY-like_superfamily"/>
</dbReference>
<dbReference type="SUPFAM" id="SSF52172">
    <property type="entry name" value="CheY-like"/>
    <property type="match status" value="1"/>
</dbReference>
<organism evidence="4 5">
    <name type="scientific">Stigmatella aurantiaca (strain DW4/3-1)</name>
    <dbReference type="NCBI Taxonomy" id="378806"/>
    <lineage>
        <taxon>Bacteria</taxon>
        <taxon>Pseudomonadati</taxon>
        <taxon>Myxococcota</taxon>
        <taxon>Myxococcia</taxon>
        <taxon>Myxococcales</taxon>
        <taxon>Cystobacterineae</taxon>
        <taxon>Archangiaceae</taxon>
        <taxon>Stigmatella</taxon>
    </lineage>
</organism>
<dbReference type="GO" id="GO:0000160">
    <property type="term" value="P:phosphorelay signal transduction system"/>
    <property type="evidence" value="ECO:0007669"/>
    <property type="project" value="InterPro"/>
</dbReference>
<proteinExistence type="predicted"/>
<feature type="domain" description="Response regulatory" evidence="3">
    <location>
        <begin position="11"/>
        <end position="127"/>
    </location>
</feature>
<gene>
    <name evidence="4" type="ORF">STIAU_4795</name>
</gene>
<feature type="modified residue" description="4-aspartylphosphate" evidence="2">
    <location>
        <position position="60"/>
    </location>
</feature>
<evidence type="ECO:0000313" key="4">
    <source>
        <dbReference type="EMBL" id="EAU64306.1"/>
    </source>
</evidence>
<dbReference type="PROSITE" id="PS50110">
    <property type="entry name" value="RESPONSE_REGULATORY"/>
    <property type="match status" value="1"/>
</dbReference>
<name>Q08UZ5_STIAD</name>
<protein>
    <submittedName>
        <fullName evidence="4">CheY4</fullName>
    </submittedName>
</protein>
<evidence type="ECO:0000256" key="1">
    <source>
        <dbReference type="ARBA" id="ARBA00022553"/>
    </source>
</evidence>
<dbReference type="EMBL" id="AAMD01000122">
    <property type="protein sequence ID" value="EAU64306.1"/>
    <property type="molecule type" value="Genomic_DNA"/>
</dbReference>
<dbReference type="AlphaFoldDB" id="Q08UZ5"/>
<accession>Q08UZ5</accession>
<reference evidence="4 5" key="1">
    <citation type="submission" date="2006-04" db="EMBL/GenBank/DDBJ databases">
        <authorList>
            <person name="Nierman W.C."/>
        </authorList>
    </citation>
    <scope>NUCLEOTIDE SEQUENCE [LARGE SCALE GENOMIC DNA]</scope>
    <source>
        <strain evidence="4 5">DW4/3-1</strain>
    </source>
</reference>
<dbReference type="PATRIC" id="fig|378806.16.peg.3259"/>
<dbReference type="SMART" id="SM00448">
    <property type="entry name" value="REC"/>
    <property type="match status" value="1"/>
</dbReference>
<comment type="caution">
    <text evidence="4">The sequence shown here is derived from an EMBL/GenBank/DDBJ whole genome shotgun (WGS) entry which is preliminary data.</text>
</comment>
<keyword evidence="1 2" id="KW-0597">Phosphoprotein</keyword>